<protein>
    <submittedName>
        <fullName evidence="1">ABC transporter ATP-binding protein</fullName>
    </submittedName>
</protein>
<accession>A0ACC6PKG4</accession>
<keyword evidence="1" id="KW-0547">Nucleotide-binding</keyword>
<keyword evidence="2" id="KW-1185">Reference proteome</keyword>
<name>A0ACC6PKG4_9BACL</name>
<dbReference type="Proteomes" id="UP001380953">
    <property type="component" value="Unassembled WGS sequence"/>
</dbReference>
<organism evidence="1 2">
    <name type="scientific">Saccharibacillus sacchari</name>
    <dbReference type="NCBI Taxonomy" id="456493"/>
    <lineage>
        <taxon>Bacteria</taxon>
        <taxon>Bacillati</taxon>
        <taxon>Bacillota</taxon>
        <taxon>Bacilli</taxon>
        <taxon>Bacillales</taxon>
        <taxon>Paenibacillaceae</taxon>
        <taxon>Saccharibacillus</taxon>
    </lineage>
</organism>
<gene>
    <name evidence="1" type="ORF">WKI47_26050</name>
</gene>
<sequence>MNDTEKAARVKLELSGLRKSFGNKRKPLPVLGGVSLQVHEGEFVSLIGPSGSGKSTLFHLIGGLLKPDSGEIMLDGRVINGERGHIGYMPQQPALFPWRTVEDNVVLDREINGAPRRESLDEAGRWMERAGLAGFEKAYPHTLSGGMQQRAAFVRSLLSPHDLMCLDEPFSALDAFTRSEMQAWLLDIWEETRRSVLFVTHHIEEALLLSDTIYVLSGRPSEVLRRIEVPFPRPRREEITETPEFLALRRELTNLMKEEQRKSGGTPIARPNDFSPKEANRPS</sequence>
<evidence type="ECO:0000313" key="2">
    <source>
        <dbReference type="Proteomes" id="UP001380953"/>
    </source>
</evidence>
<keyword evidence="1" id="KW-0067">ATP-binding</keyword>
<comment type="caution">
    <text evidence="1">The sequence shown here is derived from an EMBL/GenBank/DDBJ whole genome shotgun (WGS) entry which is preliminary data.</text>
</comment>
<evidence type="ECO:0000313" key="1">
    <source>
        <dbReference type="EMBL" id="MEJ8307382.1"/>
    </source>
</evidence>
<dbReference type="EMBL" id="JBBKAR010000068">
    <property type="protein sequence ID" value="MEJ8307382.1"/>
    <property type="molecule type" value="Genomic_DNA"/>
</dbReference>
<proteinExistence type="predicted"/>
<reference evidence="1" key="1">
    <citation type="submission" date="2024-03" db="EMBL/GenBank/DDBJ databases">
        <title>Whole genome sequecning of epiphytes from Marcgravia umbellata leaves.</title>
        <authorList>
            <person name="Kumar G."/>
            <person name="Savka M.A."/>
        </authorList>
    </citation>
    <scope>NUCLEOTIDE SEQUENCE</scope>
    <source>
        <strain evidence="1">RIT_BL5</strain>
    </source>
</reference>